<organism evidence="5 6">
    <name type="scientific">Streptomyces zaomyceticus</name>
    <dbReference type="NCBI Taxonomy" id="68286"/>
    <lineage>
        <taxon>Bacteria</taxon>
        <taxon>Bacillati</taxon>
        <taxon>Actinomycetota</taxon>
        <taxon>Actinomycetes</taxon>
        <taxon>Kitasatosporales</taxon>
        <taxon>Streptomycetaceae</taxon>
        <taxon>Streptomyces</taxon>
    </lineage>
</organism>
<dbReference type="InterPro" id="IPR041698">
    <property type="entry name" value="Methyltransf_25"/>
</dbReference>
<keyword evidence="6" id="KW-1185">Reference proteome</keyword>
<dbReference type="Proteomes" id="UP001622594">
    <property type="component" value="Plasmid unnamed1"/>
</dbReference>
<evidence type="ECO:0000313" key="6">
    <source>
        <dbReference type="Proteomes" id="UP001622594"/>
    </source>
</evidence>
<dbReference type="EMBL" id="CP108189">
    <property type="protein sequence ID" value="WTR75804.1"/>
    <property type="molecule type" value="Genomic_DNA"/>
</dbReference>
<evidence type="ECO:0000256" key="3">
    <source>
        <dbReference type="SAM" id="MobiDB-lite"/>
    </source>
</evidence>
<keyword evidence="2" id="KW-0808">Transferase</keyword>
<gene>
    <name evidence="5" type="ORF">OG814_41825</name>
</gene>
<feature type="domain" description="Methyltransferase" evidence="4">
    <location>
        <begin position="55"/>
        <end position="146"/>
    </location>
</feature>
<sequence>MTSAAPTTPAEYWDKYKPYRAEGEQPRPAAAAFDWTGPADGGPGAELLGTPTTALDLGPAEGENAAFLARAGVEVTAVDFSAAQVERARLLWAGEPRLTFLHAEACAFLETGTSRFDAIYSTWGAVWYTDPDELFPRVAARLAPGGVFAFSHREPVAGHYGAQQMGGKWLEGRESEPTVWRWQYGPEQWADILKRHGFTAIHARVLPNPDPAALGRSWSPPPSPPEALLGCSSGSATVGPRVDPAARALCFRP</sequence>
<dbReference type="PANTHER" id="PTHR43861:SF1">
    <property type="entry name" value="TRANS-ACONITATE 2-METHYLTRANSFERASE"/>
    <property type="match status" value="1"/>
</dbReference>
<dbReference type="InterPro" id="IPR029063">
    <property type="entry name" value="SAM-dependent_MTases_sf"/>
</dbReference>
<dbReference type="PANTHER" id="PTHR43861">
    <property type="entry name" value="TRANS-ACONITATE 2-METHYLTRANSFERASE-RELATED"/>
    <property type="match status" value="1"/>
</dbReference>
<dbReference type="RefSeq" id="WP_331717872.1">
    <property type="nucleotide sequence ID" value="NZ_CP108189.1"/>
</dbReference>
<keyword evidence="1 5" id="KW-0489">Methyltransferase</keyword>
<dbReference type="GO" id="GO:0008168">
    <property type="term" value="F:methyltransferase activity"/>
    <property type="evidence" value="ECO:0007669"/>
    <property type="project" value="UniProtKB-KW"/>
</dbReference>
<dbReference type="GO" id="GO:0032259">
    <property type="term" value="P:methylation"/>
    <property type="evidence" value="ECO:0007669"/>
    <property type="project" value="UniProtKB-KW"/>
</dbReference>
<evidence type="ECO:0000313" key="5">
    <source>
        <dbReference type="EMBL" id="WTR75804.1"/>
    </source>
</evidence>
<dbReference type="Gene3D" id="3.40.50.150">
    <property type="entry name" value="Vaccinia Virus protein VP39"/>
    <property type="match status" value="1"/>
</dbReference>
<dbReference type="SUPFAM" id="SSF53335">
    <property type="entry name" value="S-adenosyl-L-methionine-dependent methyltransferases"/>
    <property type="match status" value="1"/>
</dbReference>
<evidence type="ECO:0000256" key="2">
    <source>
        <dbReference type="ARBA" id="ARBA00022679"/>
    </source>
</evidence>
<accession>A0ABZ1LPW9</accession>
<name>A0ABZ1LPW9_9ACTN</name>
<geneLocation type="plasmid" evidence="5 6">
    <name>unnamed1</name>
</geneLocation>
<evidence type="ECO:0000256" key="1">
    <source>
        <dbReference type="ARBA" id="ARBA00022603"/>
    </source>
</evidence>
<keyword evidence="5" id="KW-0614">Plasmid</keyword>
<protein>
    <submittedName>
        <fullName evidence="5">Class I SAM-dependent methyltransferase</fullName>
    </submittedName>
</protein>
<proteinExistence type="predicted"/>
<dbReference type="CDD" id="cd02440">
    <property type="entry name" value="AdoMet_MTases"/>
    <property type="match status" value="1"/>
</dbReference>
<reference evidence="5 6" key="1">
    <citation type="submission" date="2022-10" db="EMBL/GenBank/DDBJ databases">
        <title>The complete genomes of actinobacterial strains from the NBC collection.</title>
        <authorList>
            <person name="Joergensen T.S."/>
            <person name="Alvarez Arevalo M."/>
            <person name="Sterndorff E.B."/>
            <person name="Faurdal D."/>
            <person name="Vuksanovic O."/>
            <person name="Mourched A.-S."/>
            <person name="Charusanti P."/>
            <person name="Shaw S."/>
            <person name="Blin K."/>
            <person name="Weber T."/>
        </authorList>
    </citation>
    <scope>NUCLEOTIDE SEQUENCE [LARGE SCALE GENOMIC DNA]</scope>
    <source>
        <strain evidence="5 6">NBC_00123</strain>
        <plasmid evidence="5 6">unnamed1</plasmid>
    </source>
</reference>
<feature type="region of interest" description="Disordered" evidence="3">
    <location>
        <begin position="213"/>
        <end position="235"/>
    </location>
</feature>
<dbReference type="Pfam" id="PF13649">
    <property type="entry name" value="Methyltransf_25"/>
    <property type="match status" value="1"/>
</dbReference>
<evidence type="ECO:0000259" key="4">
    <source>
        <dbReference type="Pfam" id="PF13649"/>
    </source>
</evidence>